<dbReference type="GO" id="GO:0070131">
    <property type="term" value="P:positive regulation of mitochondrial translation"/>
    <property type="evidence" value="ECO:0007669"/>
    <property type="project" value="TreeGrafter"/>
</dbReference>
<accession>A0A167EG53</accession>
<dbReference type="OrthoDB" id="242766at2759"/>
<feature type="region of interest" description="Disordered" evidence="2">
    <location>
        <begin position="220"/>
        <end position="287"/>
    </location>
</feature>
<keyword evidence="5" id="KW-1185">Reference proteome</keyword>
<dbReference type="InterPro" id="IPR003734">
    <property type="entry name" value="DUF155"/>
</dbReference>
<dbReference type="EMBL" id="CP014502">
    <property type="protein sequence ID" value="ANB14041.1"/>
    <property type="molecule type" value="Genomic_DNA"/>
</dbReference>
<feature type="compositionally biased region" description="Polar residues" evidence="2">
    <location>
        <begin position="269"/>
        <end position="287"/>
    </location>
</feature>
<feature type="region of interest" description="Disordered" evidence="2">
    <location>
        <begin position="65"/>
        <end position="114"/>
    </location>
</feature>
<proteinExistence type="inferred from homology"/>
<feature type="compositionally biased region" description="Polar residues" evidence="2">
    <location>
        <begin position="92"/>
        <end position="102"/>
    </location>
</feature>
<gene>
    <name evidence="4" type="ORF">AWJ20_4997</name>
</gene>
<sequence length="463" mass="51138">MLAFQSRLRPVLCKLGGVQEITAAIGVLNPSRTSVFIGITAIAANSSGTRLFHLSAALYSVSGIRQKPPKSNKQAAQPSLRHVPTGTGGRKQGNTDTRTIRTPIQPDHNSPYYDADTNNSSGSLRTCTTASTCEHYDLAMAVDLFYKMGLRSATVLLPGEMVHVKYPFSTGKVADVLVLSNGTVVAWGMSESEVMDQLVPVLEKAEIRHYKVAETEDMDYVEEVDRDSEQRPATIATDEGSSETRNSDRDNVKASAIPNKGDNVPDPTPLNQFPNNSTQHVSHQNAGQTSTMVGDVIYIRGETSMARLLDKAAFSSGLARNTKLAALEISLDNYIKSIKELSDNLATGRKIELRGSEVLQITGKLLQIRGHLNLYSELIETPDLYWSEPQLEQLYSLISRKLDVSPRIAILNKRLDYASELAGILKSHISEEQSTRLEWMIIILITVEVCFEIVHFCEKYWPL</sequence>
<feature type="domain" description="DUF155" evidence="3">
    <location>
        <begin position="176"/>
        <end position="412"/>
    </location>
</feature>
<organism evidence="4 5">
    <name type="scientific">Sugiyamaella lignohabitans</name>
    <dbReference type="NCBI Taxonomy" id="796027"/>
    <lineage>
        <taxon>Eukaryota</taxon>
        <taxon>Fungi</taxon>
        <taxon>Dikarya</taxon>
        <taxon>Ascomycota</taxon>
        <taxon>Saccharomycotina</taxon>
        <taxon>Dipodascomycetes</taxon>
        <taxon>Dipodascales</taxon>
        <taxon>Trichomonascaceae</taxon>
        <taxon>Sugiyamaella</taxon>
    </lineage>
</organism>
<evidence type="ECO:0000313" key="5">
    <source>
        <dbReference type="Proteomes" id="UP000189580"/>
    </source>
</evidence>
<name>A0A167EG53_9ASCO</name>
<evidence type="ECO:0000259" key="3">
    <source>
        <dbReference type="Pfam" id="PF02582"/>
    </source>
</evidence>
<dbReference type="PANTHER" id="PTHR16255">
    <property type="entry name" value="REQUIRED FOR MEIOTIC NUCLEAR DIVISION PROTEIN 1 HOMOLOG"/>
    <property type="match status" value="1"/>
</dbReference>
<evidence type="ECO:0000256" key="1">
    <source>
        <dbReference type="ARBA" id="ARBA00008306"/>
    </source>
</evidence>
<dbReference type="RefSeq" id="XP_018736518.1">
    <property type="nucleotide sequence ID" value="XM_018882106.1"/>
</dbReference>
<dbReference type="InterPro" id="IPR051624">
    <property type="entry name" value="RMD1/Sad1-interacting"/>
</dbReference>
<dbReference type="AlphaFoldDB" id="A0A167EG53"/>
<dbReference type="GeneID" id="30037189"/>
<protein>
    <recommendedName>
        <fullName evidence="3">DUF155 domain-containing protein</fullName>
    </recommendedName>
</protein>
<dbReference type="Pfam" id="PF02582">
    <property type="entry name" value="DUF155"/>
    <property type="match status" value="1"/>
</dbReference>
<evidence type="ECO:0000256" key="2">
    <source>
        <dbReference type="SAM" id="MobiDB-lite"/>
    </source>
</evidence>
<dbReference type="KEGG" id="slb:AWJ20_4997"/>
<dbReference type="GO" id="GO:0005739">
    <property type="term" value="C:mitochondrion"/>
    <property type="evidence" value="ECO:0007669"/>
    <property type="project" value="UniProtKB-ARBA"/>
</dbReference>
<dbReference type="PANTHER" id="PTHR16255:SF1">
    <property type="entry name" value="REQUIRED FOR MEIOTIC NUCLEAR DIVISION PROTEIN 1 HOMOLOG"/>
    <property type="match status" value="1"/>
</dbReference>
<comment type="similarity">
    <text evidence="1">Belongs to the RMD1/sif2 family.</text>
</comment>
<dbReference type="Proteomes" id="UP000189580">
    <property type="component" value="Chromosome d"/>
</dbReference>
<evidence type="ECO:0000313" key="4">
    <source>
        <dbReference type="EMBL" id="ANB14041.1"/>
    </source>
</evidence>
<reference evidence="4 5" key="1">
    <citation type="submission" date="2016-02" db="EMBL/GenBank/DDBJ databases">
        <title>Complete genome sequence and transcriptome regulation of the pentose utilising yeast Sugiyamaella lignohabitans.</title>
        <authorList>
            <person name="Bellasio M."/>
            <person name="Peymann A."/>
            <person name="Valli M."/>
            <person name="Sipitzky M."/>
            <person name="Graf A."/>
            <person name="Sauer M."/>
            <person name="Marx H."/>
            <person name="Mattanovich D."/>
        </authorList>
    </citation>
    <scope>NUCLEOTIDE SEQUENCE [LARGE SCALE GENOMIC DNA]</scope>
    <source>
        <strain evidence="4 5">CBS 10342</strain>
    </source>
</reference>